<organism evidence="2">
    <name type="scientific">Proteus mirabilis</name>
    <dbReference type="NCBI Taxonomy" id="584"/>
    <lineage>
        <taxon>Bacteria</taxon>
        <taxon>Pseudomonadati</taxon>
        <taxon>Pseudomonadota</taxon>
        <taxon>Gammaproteobacteria</taxon>
        <taxon>Enterobacterales</taxon>
        <taxon>Morganellaceae</taxon>
        <taxon>Proteus</taxon>
    </lineage>
</organism>
<dbReference type="Pfam" id="PF14897">
    <property type="entry name" value="EpsG"/>
    <property type="match status" value="1"/>
</dbReference>
<feature type="transmembrane region" description="Helical" evidence="1">
    <location>
        <begin position="223"/>
        <end position="242"/>
    </location>
</feature>
<protein>
    <submittedName>
        <fullName evidence="2">Wzy</fullName>
    </submittedName>
</protein>
<keyword evidence="1" id="KW-0812">Transmembrane</keyword>
<evidence type="ECO:0000256" key="1">
    <source>
        <dbReference type="SAM" id="Phobius"/>
    </source>
</evidence>
<evidence type="ECO:0000313" key="2">
    <source>
        <dbReference type="EMBL" id="AXY99743.1"/>
    </source>
</evidence>
<feature type="transmembrane region" description="Helical" evidence="1">
    <location>
        <begin position="84"/>
        <end position="101"/>
    </location>
</feature>
<dbReference type="AlphaFoldDB" id="A0A385JN37"/>
<feature type="transmembrane region" description="Helical" evidence="1">
    <location>
        <begin position="107"/>
        <end position="124"/>
    </location>
</feature>
<dbReference type="RefSeq" id="WP_074154159.1">
    <property type="nucleotide sequence ID" value="NZ_CAXOLK010000007.1"/>
</dbReference>
<dbReference type="EMBL" id="KY710713">
    <property type="protein sequence ID" value="AXY99743.1"/>
    <property type="molecule type" value="Genomic_DNA"/>
</dbReference>
<dbReference type="InterPro" id="IPR049458">
    <property type="entry name" value="EpsG-like"/>
</dbReference>
<proteinExistence type="predicted"/>
<keyword evidence="1" id="KW-0472">Membrane</keyword>
<reference evidence="2" key="1">
    <citation type="journal article" date="2017" name="PLoS ONE">
        <title>Genetic diversity of the O antigens of Proteus species and the development of a suspension array for molecular serotyping.</title>
        <authorList>
            <person name="Yu X."/>
            <person name="Torzewska A."/>
            <person name="Zhang X."/>
            <person name="Yin Z."/>
            <person name="Drzewiecka D."/>
            <person name="Cao H."/>
            <person name="Liu B."/>
            <person name="Knirel Y.A."/>
            <person name="Rozalski A."/>
            <person name="Wang L."/>
        </authorList>
    </citation>
    <scope>NUCLEOTIDE SEQUENCE</scope>
    <source>
        <strain evidence="2">PrK 67/57</strain>
    </source>
</reference>
<sequence length="338" mass="39005">MIRLKYSTIYTLIFCFLYAILLASLNSEIFRDRNSYSGYYATISDFMLSKAYHVSLLKLFTEEPLFLILNILLTKILSISNNALPQIYVFFISFVFSFATIKNSRNFTFAIICILMLFSVSVSWHAQLVVLRQSIATSILLIFIIKKSSLNKLLFILFLCALIHNSFFIILAFFILIKIFCEKHSLMRIVFISLLFSFISCIGFYIIGKYLSIRQIDYVSMEINSSGAGFILWTSCLLIILIKNKGIKSVSLIDTISIFGLIFYSFNYYFLPIGGRFLVTFIPFIFMSLTSNIYKKEHIPILLTFDVFFIGINLYKLNSNLINNSFNHGYQIINLLGL</sequence>
<feature type="transmembrane region" description="Helical" evidence="1">
    <location>
        <begin position="301"/>
        <end position="317"/>
    </location>
</feature>
<name>A0A385JN37_PROMI</name>
<feature type="transmembrane region" description="Helical" evidence="1">
    <location>
        <begin position="153"/>
        <end position="177"/>
    </location>
</feature>
<accession>A0A385JN37</accession>
<feature type="transmembrane region" description="Helical" evidence="1">
    <location>
        <begin position="189"/>
        <end position="211"/>
    </location>
</feature>
<keyword evidence="1" id="KW-1133">Transmembrane helix</keyword>